<dbReference type="GO" id="GO:0017057">
    <property type="term" value="F:6-phosphogluconolactonase activity"/>
    <property type="evidence" value="ECO:0007669"/>
    <property type="project" value="UniProtKB-EC"/>
</dbReference>
<dbReference type="InterPro" id="IPR050282">
    <property type="entry name" value="Cycloisomerase_2"/>
</dbReference>
<dbReference type="Proteomes" id="UP000588604">
    <property type="component" value="Unassembled WGS sequence"/>
</dbReference>
<dbReference type="RefSeq" id="WP_184496450.1">
    <property type="nucleotide sequence ID" value="NZ_JACIJO010000003.1"/>
</dbReference>
<dbReference type="InterPro" id="IPR015943">
    <property type="entry name" value="WD40/YVTN_repeat-like_dom_sf"/>
</dbReference>
<keyword evidence="4" id="KW-0378">Hydrolase</keyword>
<dbReference type="PANTHER" id="PTHR30344">
    <property type="entry name" value="6-PHOSPHOGLUCONOLACTONASE-RELATED"/>
    <property type="match status" value="1"/>
</dbReference>
<keyword evidence="2" id="KW-0119">Carbohydrate metabolism</keyword>
<protein>
    <submittedName>
        <fullName evidence="4">6-phosphogluconolactonase</fullName>
        <ecNumber evidence="4">3.1.1.31</ecNumber>
    </submittedName>
</protein>
<accession>A0A841MQ21</accession>
<evidence type="ECO:0000256" key="2">
    <source>
        <dbReference type="ARBA" id="ARBA00022526"/>
    </source>
</evidence>
<name>A0A841MQ21_9BACT</name>
<keyword evidence="3" id="KW-0732">Signal</keyword>
<organism evidence="4 5">
    <name type="scientific">Algoriphagus iocasae</name>
    <dbReference type="NCBI Taxonomy" id="1836499"/>
    <lineage>
        <taxon>Bacteria</taxon>
        <taxon>Pseudomonadati</taxon>
        <taxon>Bacteroidota</taxon>
        <taxon>Cytophagia</taxon>
        <taxon>Cytophagales</taxon>
        <taxon>Cyclobacteriaceae</taxon>
        <taxon>Algoriphagus</taxon>
    </lineage>
</organism>
<dbReference type="PROSITE" id="PS51257">
    <property type="entry name" value="PROKAR_LIPOPROTEIN"/>
    <property type="match status" value="1"/>
</dbReference>
<proteinExistence type="inferred from homology"/>
<gene>
    <name evidence="4" type="ORF">FHS59_003332</name>
</gene>
<dbReference type="EMBL" id="JACIJO010000003">
    <property type="protein sequence ID" value="MBB6327689.1"/>
    <property type="molecule type" value="Genomic_DNA"/>
</dbReference>
<keyword evidence="5" id="KW-1185">Reference proteome</keyword>
<dbReference type="GO" id="GO:0006006">
    <property type="term" value="P:glucose metabolic process"/>
    <property type="evidence" value="ECO:0007669"/>
    <property type="project" value="UniProtKB-KW"/>
</dbReference>
<evidence type="ECO:0000313" key="5">
    <source>
        <dbReference type="Proteomes" id="UP000588604"/>
    </source>
</evidence>
<dbReference type="Gene3D" id="2.130.10.10">
    <property type="entry name" value="YVTN repeat-like/Quinoprotein amine dehydrogenase"/>
    <property type="match status" value="1"/>
</dbReference>
<evidence type="ECO:0000313" key="4">
    <source>
        <dbReference type="EMBL" id="MBB6327689.1"/>
    </source>
</evidence>
<feature type="chain" id="PRO_5032737042" evidence="3">
    <location>
        <begin position="19"/>
        <end position="379"/>
    </location>
</feature>
<dbReference type="Pfam" id="PF10282">
    <property type="entry name" value="Lactonase"/>
    <property type="match status" value="1"/>
</dbReference>
<evidence type="ECO:0000256" key="1">
    <source>
        <dbReference type="ARBA" id="ARBA00005564"/>
    </source>
</evidence>
<comment type="similarity">
    <text evidence="1">Belongs to the cycloisomerase 2 family.</text>
</comment>
<dbReference type="EC" id="3.1.1.31" evidence="4"/>
<dbReference type="InterPro" id="IPR019405">
    <property type="entry name" value="Lactonase_7-beta_prop"/>
</dbReference>
<evidence type="ECO:0000256" key="3">
    <source>
        <dbReference type="SAM" id="SignalP"/>
    </source>
</evidence>
<dbReference type="InterPro" id="IPR011048">
    <property type="entry name" value="Haem_d1_sf"/>
</dbReference>
<comment type="caution">
    <text evidence="4">The sequence shown here is derived from an EMBL/GenBank/DDBJ whole genome shotgun (WGS) entry which is preliminary data.</text>
</comment>
<keyword evidence="2" id="KW-0313">Glucose metabolism</keyword>
<feature type="signal peptide" evidence="3">
    <location>
        <begin position="1"/>
        <end position="18"/>
    </location>
</feature>
<reference evidence="4 5" key="1">
    <citation type="submission" date="2020-08" db="EMBL/GenBank/DDBJ databases">
        <title>Genomic Encyclopedia of Type Strains, Phase IV (KMG-IV): sequencing the most valuable type-strain genomes for metagenomic binning, comparative biology and taxonomic classification.</title>
        <authorList>
            <person name="Goeker M."/>
        </authorList>
    </citation>
    <scope>NUCLEOTIDE SEQUENCE [LARGE SCALE GENOMIC DNA]</scope>
    <source>
        <strain evidence="4 5">DSM 102044</strain>
    </source>
</reference>
<sequence>MKSIVAFALVLLLSISCKNPTTTTMSQESGEYTFLVGTYTDSPGQGINILHFNPSKNLLEVNLLSPDVQNPSFVLAGNDGKRVYALEESAGVKGGDLLSFNLNKETNSLQLLDKVTSYGDHPCYLGLSPDEKLITAGNYTGGSLSIFEIQPDGKLIHKQTIQHTGNSVNPERQESPHVHSTVFNPEGNRLLVADLGTDKIYNYAINSENEEPLELKSELALTPGDGPRHLKFSKDGNTVFLVQEMSAMLEIYDFKNDSLSLKQRLSLLDEGFNGAVGAAEVRLSENDENVYVSNRGDANTISVFKKGENGDYSRIQNISSGGLMPRNFNLTKDGKYLLAAHQASNDIVVFERNPEDGTLTLTDWKVELNKPVYLFQLPN</sequence>
<dbReference type="SUPFAM" id="SSF51004">
    <property type="entry name" value="C-terminal (heme d1) domain of cytochrome cd1-nitrite reductase"/>
    <property type="match status" value="1"/>
</dbReference>
<dbReference type="PANTHER" id="PTHR30344:SF1">
    <property type="entry name" value="6-PHOSPHOGLUCONOLACTONASE"/>
    <property type="match status" value="1"/>
</dbReference>
<dbReference type="AlphaFoldDB" id="A0A841MQ21"/>